<dbReference type="Proteomes" id="UP000016480">
    <property type="component" value="Unassembled WGS sequence"/>
</dbReference>
<protein>
    <submittedName>
        <fullName evidence="2">Uncharacterized protein</fullName>
    </submittedName>
</protein>
<feature type="transmembrane region" description="Helical" evidence="1">
    <location>
        <begin position="20"/>
        <end position="40"/>
    </location>
</feature>
<dbReference type="RefSeq" id="WP_040644700.1">
    <property type="nucleotide sequence ID" value="NZ_AHCD03000043.1"/>
</dbReference>
<dbReference type="AlphaFoldDB" id="A0A8T0C4T6"/>
<comment type="caution">
    <text evidence="2">The sequence shown here is derived from an EMBL/GenBank/DDBJ whole genome shotgun (WGS) entry which is preliminary data.</text>
</comment>
<keyword evidence="1" id="KW-0472">Membrane</keyword>
<reference evidence="2 3" key="1">
    <citation type="journal article" date="2012" name="J. Bacteriol.">
        <title>Genome sequence of the cycloprodigiosin-producing bacterial strain Pseudoalteromonas rubra ATCC 29570(T).</title>
        <authorList>
            <person name="Xie B.B."/>
            <person name="Shu Y.L."/>
            <person name="Qin Q.L."/>
            <person name="Rong J.C."/>
            <person name="Zhang X.Y."/>
            <person name="Chen X.L."/>
            <person name="Zhou B.C."/>
            <person name="Zhang Y.Z."/>
        </authorList>
    </citation>
    <scope>NUCLEOTIDE SEQUENCE [LARGE SCALE GENOMIC DNA]</scope>
    <source>
        <strain evidence="2 3">DSM 6842</strain>
    </source>
</reference>
<organism evidence="2 3">
    <name type="scientific">Pseudoalteromonas rubra</name>
    <dbReference type="NCBI Taxonomy" id="43658"/>
    <lineage>
        <taxon>Bacteria</taxon>
        <taxon>Pseudomonadati</taxon>
        <taxon>Pseudomonadota</taxon>
        <taxon>Gammaproteobacteria</taxon>
        <taxon>Alteromonadales</taxon>
        <taxon>Pseudoalteromonadaceae</taxon>
        <taxon>Pseudoalteromonas</taxon>
    </lineage>
</organism>
<accession>A0A8T0C4T6</accession>
<gene>
    <name evidence="2" type="ORF">PRUB_a3425</name>
</gene>
<evidence type="ECO:0000313" key="2">
    <source>
        <dbReference type="EMBL" id="KAF7783607.1"/>
    </source>
</evidence>
<dbReference type="EMBL" id="AHCD03000043">
    <property type="protein sequence ID" value="KAF7783607.1"/>
    <property type="molecule type" value="Genomic_DNA"/>
</dbReference>
<proteinExistence type="predicted"/>
<evidence type="ECO:0000256" key="1">
    <source>
        <dbReference type="SAM" id="Phobius"/>
    </source>
</evidence>
<keyword evidence="1" id="KW-0812">Transmembrane</keyword>
<sequence length="177" mass="20726">MRYVLKHPCFLDTLFMKKLFLYLSLLSVVFILLLKSMYYWPESKIKHLAFVFSYSDQFIEAMRATEDAGYVSIQWHERSQQHDESSVAWEAGEPKYKKVVKPDLSKIIGPYKETGLQSLWLQHYQGAWLIRKAFSYQDENGTGEGIYAFGTVNPKDMCLPNTQCVEHLFGQWHVIKN</sequence>
<dbReference type="GeneID" id="61359746"/>
<evidence type="ECO:0000313" key="3">
    <source>
        <dbReference type="Proteomes" id="UP000016480"/>
    </source>
</evidence>
<name>A0A8T0C4T6_9GAMM</name>
<keyword evidence="1" id="KW-1133">Transmembrane helix</keyword>